<keyword evidence="2" id="KW-1185">Reference proteome</keyword>
<dbReference type="PANTHER" id="PTHR33293">
    <property type="entry name" value="INSERTION ELEMENT IS1 1 PROTEIN INSB-RELATED"/>
    <property type="match status" value="1"/>
</dbReference>
<sequence>MKVHKSLLNKAFIFLRGSNWRLIIFVVMNCKNCNKCNCIKRGKRNGIQRYFCKSCNSYFQEAYSYIAYQETTNTLIKSMLKEGCGVLSISRIIGISKNTVLSRMLKISNQIKAPYFNKLGCKFEIDELWTYIKQKDNFTWITYVIERETKQVIDFFVGSKSKENIRPLIHKVLCSNLIKFIQID</sequence>
<dbReference type="EMBL" id="BMIC01000014">
    <property type="protein sequence ID" value="GFZ94779.1"/>
    <property type="molecule type" value="Genomic_DNA"/>
</dbReference>
<evidence type="ECO:0008006" key="3">
    <source>
        <dbReference type="Google" id="ProtNLM"/>
    </source>
</evidence>
<protein>
    <recommendedName>
        <fullName evidence="3">Transposase</fullName>
    </recommendedName>
</protein>
<accession>A0A8J2TUB5</accession>
<dbReference type="Proteomes" id="UP000598120">
    <property type="component" value="Unassembled WGS sequence"/>
</dbReference>
<evidence type="ECO:0000313" key="1">
    <source>
        <dbReference type="EMBL" id="GFZ94779.1"/>
    </source>
</evidence>
<reference evidence="1 2" key="1">
    <citation type="journal article" date="2014" name="Int. J. Syst. Evol. Microbiol.">
        <title>Complete genome sequence of Corynebacterium casei LMG S-19264T (=DSM 44701T), isolated from a smear-ripened cheese.</title>
        <authorList>
            <consortium name="US DOE Joint Genome Institute (JGI-PGF)"/>
            <person name="Walter F."/>
            <person name="Albersmeier A."/>
            <person name="Kalinowski J."/>
            <person name="Ruckert C."/>
        </authorList>
    </citation>
    <scope>NUCLEOTIDE SEQUENCE [LARGE SCALE GENOMIC DNA]</scope>
    <source>
        <strain evidence="1 2">CGMCC 1.15295</strain>
    </source>
</reference>
<evidence type="ECO:0000313" key="2">
    <source>
        <dbReference type="Proteomes" id="UP000598120"/>
    </source>
</evidence>
<dbReference type="InterPro" id="IPR051354">
    <property type="entry name" value="Transposase_27_IS1"/>
</dbReference>
<comment type="caution">
    <text evidence="1">The sequence shown here is derived from an EMBL/GenBank/DDBJ whole genome shotgun (WGS) entry which is preliminary data.</text>
</comment>
<proteinExistence type="predicted"/>
<dbReference type="RefSeq" id="WP_188607047.1">
    <property type="nucleotide sequence ID" value="NZ_BMIC01000014.1"/>
</dbReference>
<gene>
    <name evidence="1" type="ORF">GCM10011531_28100</name>
</gene>
<dbReference type="NCBIfam" id="NF033558">
    <property type="entry name" value="transpos_IS1"/>
    <property type="match status" value="1"/>
</dbReference>
<organism evidence="1 2">
    <name type="scientific">Aquaticitalea lipolytica</name>
    <dbReference type="NCBI Taxonomy" id="1247562"/>
    <lineage>
        <taxon>Bacteria</taxon>
        <taxon>Pseudomonadati</taxon>
        <taxon>Bacteroidota</taxon>
        <taxon>Flavobacteriia</taxon>
        <taxon>Flavobacteriales</taxon>
        <taxon>Flavobacteriaceae</taxon>
        <taxon>Aquaticitalea</taxon>
    </lineage>
</organism>
<name>A0A8J2TUB5_9FLAO</name>
<dbReference type="PANTHER" id="PTHR33293:SF1">
    <property type="entry name" value="INSERTION ELEMENT IS1 1 PROTEIN INSB-RELATED"/>
    <property type="match status" value="1"/>
</dbReference>
<dbReference type="AlphaFoldDB" id="A0A8J2TUB5"/>